<evidence type="ECO:0000256" key="5">
    <source>
        <dbReference type="SAM" id="MobiDB-lite"/>
    </source>
</evidence>
<dbReference type="NCBIfam" id="NF033779">
    <property type="entry name" value="Tim44_TimA_adap"/>
    <property type="match status" value="1"/>
</dbReference>
<dbReference type="Proteomes" id="UP000322084">
    <property type="component" value="Unassembled WGS sequence"/>
</dbReference>
<dbReference type="GO" id="GO:0016020">
    <property type="term" value="C:membrane"/>
    <property type="evidence" value="ECO:0007669"/>
    <property type="project" value="UniProtKB-SubCell"/>
</dbReference>
<evidence type="ECO:0000313" key="8">
    <source>
        <dbReference type="EMBL" id="GEQ97489.1"/>
    </source>
</evidence>
<evidence type="ECO:0000313" key="9">
    <source>
        <dbReference type="Proteomes" id="UP000322084"/>
    </source>
</evidence>
<evidence type="ECO:0000259" key="7">
    <source>
        <dbReference type="SMART" id="SM00978"/>
    </source>
</evidence>
<dbReference type="InterPro" id="IPR039544">
    <property type="entry name" value="Tim44-like"/>
</dbReference>
<evidence type="ECO:0000256" key="1">
    <source>
        <dbReference type="ARBA" id="ARBA00004370"/>
    </source>
</evidence>
<dbReference type="GO" id="GO:0030150">
    <property type="term" value="P:protein import into mitochondrial matrix"/>
    <property type="evidence" value="ECO:0007669"/>
    <property type="project" value="TreeGrafter"/>
</dbReference>
<keyword evidence="4 6" id="KW-0472">Membrane</keyword>
<comment type="caution">
    <text evidence="8">The sequence shown here is derived from an EMBL/GenBank/DDBJ whole genome shotgun (WGS) entry which is preliminary data.</text>
</comment>
<keyword evidence="3" id="KW-0809">Transit peptide</keyword>
<dbReference type="Gene3D" id="3.10.450.240">
    <property type="match status" value="1"/>
</dbReference>
<dbReference type="EMBL" id="BKCL01000003">
    <property type="protein sequence ID" value="GEQ97489.1"/>
    <property type="molecule type" value="Genomic_DNA"/>
</dbReference>
<gene>
    <name evidence="8" type="ORF">JCM17844_11260</name>
</gene>
<comment type="subcellular location">
    <subcellularLocation>
        <location evidence="1">Membrane</location>
    </subcellularLocation>
</comment>
<organism evidence="8 9">
    <name type="scientific">Iodidimonas gelatinilytica</name>
    <dbReference type="NCBI Taxonomy" id="1236966"/>
    <lineage>
        <taxon>Bacteria</taxon>
        <taxon>Pseudomonadati</taxon>
        <taxon>Pseudomonadota</taxon>
        <taxon>Alphaproteobacteria</taxon>
        <taxon>Iodidimonadales</taxon>
        <taxon>Iodidimonadaceae</taxon>
        <taxon>Iodidimonas</taxon>
    </lineage>
</organism>
<name>A0A5A7MRH9_9PROT</name>
<keyword evidence="6" id="KW-0812">Transmembrane</keyword>
<dbReference type="Pfam" id="PF04280">
    <property type="entry name" value="Tim44"/>
    <property type="match status" value="1"/>
</dbReference>
<evidence type="ECO:0000256" key="6">
    <source>
        <dbReference type="SAM" id="Phobius"/>
    </source>
</evidence>
<protein>
    <recommendedName>
        <fullName evidence="7">Tim44-like domain-containing protein</fullName>
    </recommendedName>
</protein>
<dbReference type="SMART" id="SM00978">
    <property type="entry name" value="Tim44"/>
    <property type="match status" value="1"/>
</dbReference>
<proteinExistence type="inferred from homology"/>
<dbReference type="SUPFAM" id="SSF54427">
    <property type="entry name" value="NTF2-like"/>
    <property type="match status" value="1"/>
</dbReference>
<dbReference type="GO" id="GO:0051087">
    <property type="term" value="F:protein-folding chaperone binding"/>
    <property type="evidence" value="ECO:0007669"/>
    <property type="project" value="TreeGrafter"/>
</dbReference>
<feature type="region of interest" description="Disordered" evidence="5">
    <location>
        <begin position="32"/>
        <end position="56"/>
    </location>
</feature>
<sequence length="222" mass="24628">MGEGFQFIDIILLAMVAGFIALRLRSLLGRRTGEEPEHRPDGSAPHVGQPGVGDDPVAAHMDRESVVRLEANPALRKAFRAMQKVDSYFDVDAFIDGARSVYPMVLEAFWRGDREELRGLLNDDVYEDFNAAITAREEASQTAQGRVLDLADVRIEDAKLVGSVAEITVAYKAEIVLVTMNDRDEVIEGNSSDTVMVNDVWTFERDLKSSDPAWLLVATRSE</sequence>
<feature type="domain" description="Tim44-like" evidence="7">
    <location>
        <begin position="75"/>
        <end position="221"/>
    </location>
</feature>
<dbReference type="RefSeq" id="WP_149999964.1">
    <property type="nucleotide sequence ID" value="NZ_BKCL01000003.1"/>
</dbReference>
<dbReference type="AlphaFoldDB" id="A0A5A7MRH9"/>
<feature type="transmembrane region" description="Helical" evidence="6">
    <location>
        <begin position="6"/>
        <end position="24"/>
    </location>
</feature>
<evidence type="ECO:0000256" key="3">
    <source>
        <dbReference type="ARBA" id="ARBA00022946"/>
    </source>
</evidence>
<comment type="similarity">
    <text evidence="2">Belongs to the Tim44 family.</text>
</comment>
<keyword evidence="6" id="KW-1133">Transmembrane helix</keyword>
<feature type="compositionally biased region" description="Basic and acidic residues" evidence="5">
    <location>
        <begin position="32"/>
        <end position="41"/>
    </location>
</feature>
<evidence type="ECO:0000256" key="4">
    <source>
        <dbReference type="ARBA" id="ARBA00023136"/>
    </source>
</evidence>
<evidence type="ECO:0000256" key="2">
    <source>
        <dbReference type="ARBA" id="ARBA00009597"/>
    </source>
</evidence>
<dbReference type="InterPro" id="IPR007379">
    <property type="entry name" value="Tim44-like_dom"/>
</dbReference>
<dbReference type="InterPro" id="IPR032710">
    <property type="entry name" value="NTF2-like_dom_sf"/>
</dbReference>
<dbReference type="PANTHER" id="PTHR10721">
    <property type="entry name" value="MITOCHONDRIAL IMPORT INNER MEMBRANE TRANSLOCASE SUBUNIT TIM44"/>
    <property type="match status" value="1"/>
</dbReference>
<accession>A0A5A7MRH9</accession>
<dbReference type="PANTHER" id="PTHR10721:SF1">
    <property type="entry name" value="MITOCHONDRIAL IMPORT INNER MEMBRANE TRANSLOCASE SUBUNIT TIM44"/>
    <property type="match status" value="1"/>
</dbReference>
<reference evidence="8 9" key="1">
    <citation type="submission" date="2019-09" db="EMBL/GenBank/DDBJ databases">
        <title>NBRP : Genome information of microbial organism related human and environment.</title>
        <authorList>
            <person name="Hattori M."/>
            <person name="Oshima K."/>
            <person name="Inaba H."/>
            <person name="Suda W."/>
            <person name="Sakamoto M."/>
            <person name="Iino T."/>
            <person name="Kitahara M."/>
            <person name="Oshida Y."/>
            <person name="Iida T."/>
            <person name="Kudo T."/>
            <person name="Itoh T."/>
            <person name="Ohkuma M."/>
        </authorList>
    </citation>
    <scope>NUCLEOTIDE SEQUENCE [LARGE SCALE GENOMIC DNA]</scope>
    <source>
        <strain evidence="8 9">Hi-2</strain>
    </source>
</reference>